<gene>
    <name evidence="11" type="primary">pnuC</name>
    <name evidence="11" type="ORF">GLIP_3005</name>
</gene>
<dbReference type="RefSeq" id="WP_008845431.1">
    <property type="nucleotide sequence ID" value="NZ_BAEN01000059.1"/>
</dbReference>
<evidence type="ECO:0000256" key="3">
    <source>
        <dbReference type="ARBA" id="ARBA00006669"/>
    </source>
</evidence>
<reference evidence="11 12" key="1">
    <citation type="journal article" date="2017" name="Antonie Van Leeuwenhoek">
        <title>Rhizobium rhizosphaerae sp. nov., a novel species isolated from rice rhizosphere.</title>
        <authorList>
            <person name="Zhao J.J."/>
            <person name="Zhang J."/>
            <person name="Zhang R.J."/>
            <person name="Zhang C.W."/>
            <person name="Yin H.Q."/>
            <person name="Zhang X.X."/>
        </authorList>
    </citation>
    <scope>NUCLEOTIDE SEQUENCE [LARGE SCALE GENOMIC DNA]</scope>
    <source>
        <strain evidence="11 12">E3</strain>
    </source>
</reference>
<keyword evidence="5" id="KW-0813">Transport</keyword>
<proteinExistence type="inferred from homology"/>
<feature type="transmembrane region" description="Helical" evidence="10">
    <location>
        <begin position="148"/>
        <end position="166"/>
    </location>
</feature>
<keyword evidence="8 10" id="KW-1133">Transmembrane helix</keyword>
<name>K6XVB8_9ALTE</name>
<dbReference type="InterPro" id="IPR006419">
    <property type="entry name" value="NMN_transpt_PnuC"/>
</dbReference>
<evidence type="ECO:0000256" key="4">
    <source>
        <dbReference type="ARBA" id="ARBA00017522"/>
    </source>
</evidence>
<keyword evidence="9 10" id="KW-0472">Membrane</keyword>
<keyword evidence="6" id="KW-1003">Cell membrane</keyword>
<evidence type="ECO:0000256" key="6">
    <source>
        <dbReference type="ARBA" id="ARBA00022475"/>
    </source>
</evidence>
<dbReference type="Proteomes" id="UP000006334">
    <property type="component" value="Unassembled WGS sequence"/>
</dbReference>
<dbReference type="EMBL" id="BAEN01000059">
    <property type="protein sequence ID" value="GAC15626.1"/>
    <property type="molecule type" value="Genomic_DNA"/>
</dbReference>
<keyword evidence="12" id="KW-1185">Reference proteome</keyword>
<comment type="caution">
    <text evidence="11">The sequence shown here is derived from an EMBL/GenBank/DDBJ whole genome shotgun (WGS) entry which is preliminary data.</text>
</comment>
<evidence type="ECO:0000313" key="12">
    <source>
        <dbReference type="Proteomes" id="UP000006334"/>
    </source>
</evidence>
<comment type="subcellular location">
    <subcellularLocation>
        <location evidence="2">Cell membrane</location>
        <topology evidence="2">Multi-pass membrane protein</topology>
    </subcellularLocation>
</comment>
<evidence type="ECO:0000256" key="1">
    <source>
        <dbReference type="ARBA" id="ARBA00002672"/>
    </source>
</evidence>
<feature type="transmembrane region" description="Helical" evidence="10">
    <location>
        <begin position="36"/>
        <end position="52"/>
    </location>
</feature>
<dbReference type="Pfam" id="PF04973">
    <property type="entry name" value="NMN_transporter"/>
    <property type="match status" value="1"/>
</dbReference>
<dbReference type="PANTHER" id="PTHR36122">
    <property type="entry name" value="NICOTINAMIDE RIBOSIDE TRANSPORTER PNUC"/>
    <property type="match status" value="1"/>
</dbReference>
<evidence type="ECO:0000256" key="9">
    <source>
        <dbReference type="ARBA" id="ARBA00023136"/>
    </source>
</evidence>
<comment type="similarity">
    <text evidence="3">Belongs to the nicotinamide ribonucleoside (NR) uptake permease (TC 4.B.1) family.</text>
</comment>
<evidence type="ECO:0000256" key="2">
    <source>
        <dbReference type="ARBA" id="ARBA00004651"/>
    </source>
</evidence>
<feature type="transmembrane region" description="Helical" evidence="10">
    <location>
        <begin position="6"/>
        <end position="29"/>
    </location>
</feature>
<evidence type="ECO:0000256" key="5">
    <source>
        <dbReference type="ARBA" id="ARBA00022448"/>
    </source>
</evidence>
<feature type="transmembrane region" description="Helical" evidence="10">
    <location>
        <begin position="98"/>
        <end position="118"/>
    </location>
</feature>
<evidence type="ECO:0000313" key="11">
    <source>
        <dbReference type="EMBL" id="GAC15626.1"/>
    </source>
</evidence>
<evidence type="ECO:0000256" key="7">
    <source>
        <dbReference type="ARBA" id="ARBA00022692"/>
    </source>
</evidence>
<dbReference type="OrthoDB" id="9791248at2"/>
<dbReference type="GO" id="GO:0005886">
    <property type="term" value="C:plasma membrane"/>
    <property type="evidence" value="ECO:0007669"/>
    <property type="project" value="UniProtKB-SubCell"/>
</dbReference>
<dbReference type="NCBIfam" id="TIGR01528">
    <property type="entry name" value="NMN_trans_PnuC"/>
    <property type="match status" value="1"/>
</dbReference>
<sequence length="202" mass="23752">MQWSEWLAGFAGASPIEWIATLSGFLSVFLIIKRSIWCFFFGFIQVSLYSWIFYDVKLYSDMLLHLIYVGFQVYGYWMWSKDLDNNGHVVIHHGRPALYLQMTIIAILAALILGWIMATKTDASLPYFDAFTTCTSLVAQWLMSHKKLFNWSFWIVVDVVAIWIYWHKGLYPTSALYLCLLVMASIGQYQWWRIYQKNTTMM</sequence>
<organism evidence="11 12">
    <name type="scientific">Aliiglaciecola lipolytica E3</name>
    <dbReference type="NCBI Taxonomy" id="1127673"/>
    <lineage>
        <taxon>Bacteria</taxon>
        <taxon>Pseudomonadati</taxon>
        <taxon>Pseudomonadota</taxon>
        <taxon>Gammaproteobacteria</taxon>
        <taxon>Alteromonadales</taxon>
        <taxon>Alteromonadaceae</taxon>
        <taxon>Aliiglaciecola</taxon>
    </lineage>
</organism>
<evidence type="ECO:0000256" key="8">
    <source>
        <dbReference type="ARBA" id="ARBA00022989"/>
    </source>
</evidence>
<comment type="function">
    <text evidence="1">Required for nicotinamide riboside transport across the inner membrane.</text>
</comment>
<dbReference type="GO" id="GO:0034257">
    <property type="term" value="F:nicotinamide riboside transmembrane transporter activity"/>
    <property type="evidence" value="ECO:0007669"/>
    <property type="project" value="InterPro"/>
</dbReference>
<dbReference type="eggNOG" id="COG3201">
    <property type="taxonomic scope" value="Bacteria"/>
</dbReference>
<accession>K6XVB8</accession>
<feature type="transmembrane region" description="Helical" evidence="10">
    <location>
        <begin position="172"/>
        <end position="192"/>
    </location>
</feature>
<dbReference type="PANTHER" id="PTHR36122:SF2">
    <property type="entry name" value="NICOTINAMIDE RIBOSIDE TRANSPORTER PNUC"/>
    <property type="match status" value="1"/>
</dbReference>
<protein>
    <recommendedName>
        <fullName evidence="4">Nicotinamide riboside transporter PnuC</fullName>
    </recommendedName>
</protein>
<dbReference type="AlphaFoldDB" id="K6XVB8"/>
<evidence type="ECO:0000256" key="10">
    <source>
        <dbReference type="SAM" id="Phobius"/>
    </source>
</evidence>
<dbReference type="STRING" id="1127673.GLIP_3005"/>
<keyword evidence="7 10" id="KW-0812">Transmembrane</keyword>